<name>A0ABY5D8G8_9ACTN</name>
<evidence type="ECO:0000256" key="7">
    <source>
        <dbReference type="SAM" id="MobiDB-lite"/>
    </source>
</evidence>
<feature type="transmembrane region" description="Helical" evidence="8">
    <location>
        <begin position="235"/>
        <end position="254"/>
    </location>
</feature>
<feature type="transmembrane region" description="Helical" evidence="8">
    <location>
        <begin position="311"/>
        <end position="332"/>
    </location>
</feature>
<keyword evidence="2" id="KW-0813">Transport</keyword>
<feature type="transmembrane region" description="Helical" evidence="8">
    <location>
        <begin position="377"/>
        <end position="395"/>
    </location>
</feature>
<keyword evidence="4 8" id="KW-0812">Transmembrane</keyword>
<comment type="subcellular location">
    <subcellularLocation>
        <location evidence="1">Cell membrane</location>
        <topology evidence="1">Multi-pass membrane protein</topology>
    </subcellularLocation>
</comment>
<dbReference type="PANTHER" id="PTHR42718">
    <property type="entry name" value="MAJOR FACILITATOR SUPERFAMILY MULTIDRUG TRANSPORTER MFSC"/>
    <property type="match status" value="1"/>
</dbReference>
<keyword evidence="11" id="KW-1185">Reference proteome</keyword>
<feature type="transmembrane region" description="Helical" evidence="8">
    <location>
        <begin position="82"/>
        <end position="101"/>
    </location>
</feature>
<evidence type="ECO:0000259" key="9">
    <source>
        <dbReference type="PROSITE" id="PS50850"/>
    </source>
</evidence>
<dbReference type="PROSITE" id="PS50850">
    <property type="entry name" value="MFS"/>
    <property type="match status" value="1"/>
</dbReference>
<feature type="transmembrane region" description="Helical" evidence="8">
    <location>
        <begin position="52"/>
        <end position="73"/>
    </location>
</feature>
<feature type="compositionally biased region" description="Gly residues" evidence="7">
    <location>
        <begin position="532"/>
        <end position="551"/>
    </location>
</feature>
<feature type="transmembrane region" description="Helical" evidence="8">
    <location>
        <begin position="266"/>
        <end position="291"/>
    </location>
</feature>
<feature type="transmembrane region" description="Helical" evidence="8">
    <location>
        <begin position="344"/>
        <end position="371"/>
    </location>
</feature>
<dbReference type="Gene3D" id="1.20.1250.20">
    <property type="entry name" value="MFS general substrate transporter like domains"/>
    <property type="match status" value="1"/>
</dbReference>
<dbReference type="InterPro" id="IPR011701">
    <property type="entry name" value="MFS"/>
</dbReference>
<feature type="transmembrane region" description="Helical" evidence="8">
    <location>
        <begin position="484"/>
        <end position="504"/>
    </location>
</feature>
<evidence type="ECO:0000256" key="2">
    <source>
        <dbReference type="ARBA" id="ARBA00022448"/>
    </source>
</evidence>
<evidence type="ECO:0000256" key="8">
    <source>
        <dbReference type="SAM" id="Phobius"/>
    </source>
</evidence>
<keyword evidence="6 8" id="KW-0472">Membrane</keyword>
<evidence type="ECO:0000256" key="3">
    <source>
        <dbReference type="ARBA" id="ARBA00022475"/>
    </source>
</evidence>
<protein>
    <submittedName>
        <fullName evidence="10">MFS transporter</fullName>
    </submittedName>
</protein>
<gene>
    <name evidence="10" type="ORF">NE857_03020</name>
</gene>
<feature type="transmembrane region" description="Helical" evidence="8">
    <location>
        <begin position="203"/>
        <end position="223"/>
    </location>
</feature>
<dbReference type="CDD" id="cd17321">
    <property type="entry name" value="MFS_MMR_MDR_like"/>
    <property type="match status" value="1"/>
</dbReference>
<evidence type="ECO:0000256" key="4">
    <source>
        <dbReference type="ARBA" id="ARBA00022692"/>
    </source>
</evidence>
<feature type="domain" description="Major facilitator superfamily (MFS) profile" evidence="9">
    <location>
        <begin position="16"/>
        <end position="508"/>
    </location>
</feature>
<evidence type="ECO:0000256" key="6">
    <source>
        <dbReference type="ARBA" id="ARBA00023136"/>
    </source>
</evidence>
<feature type="region of interest" description="Disordered" evidence="7">
    <location>
        <begin position="512"/>
        <end position="551"/>
    </location>
</feature>
<keyword evidence="5 8" id="KW-1133">Transmembrane helix</keyword>
<dbReference type="PANTHER" id="PTHR42718:SF47">
    <property type="entry name" value="METHYL VIOLOGEN RESISTANCE PROTEIN SMVA"/>
    <property type="match status" value="1"/>
</dbReference>
<reference evidence="10" key="1">
    <citation type="submission" date="2022-06" db="EMBL/GenBank/DDBJ databases">
        <authorList>
            <person name="Ping M."/>
        </authorList>
    </citation>
    <scope>NUCLEOTIDE SEQUENCE</scope>
    <source>
        <strain evidence="10">JCM11759T</strain>
    </source>
</reference>
<feature type="transmembrane region" description="Helical" evidence="8">
    <location>
        <begin position="107"/>
        <end position="131"/>
    </location>
</feature>
<evidence type="ECO:0000313" key="11">
    <source>
        <dbReference type="Proteomes" id="UP001055940"/>
    </source>
</evidence>
<sequence length="551" mass="55859">MTSQAPQRATWRAWLALAVMTLPLVMAATDMTVLFMALPAIAADLAPGSTQMLWILHVGEFLAVSLVLTMGWLGSKIGRRRLLMSGVAVYGTASLVAAFAPTPEVLIAMRALMGMAAATMTPSILGMLRVVFTDARQFSVAVAVVMSSFSAGMALGPPLGGVVLEHFSWGAVFLINVPVAVLLLVSAPLLPGHRERVEGSVDLLSVLLSMGAIISVIFGLQEIADRGASGAEGPVWPYLIPVAVGLVLGTLFVRRQLRLPEPLMDMRLFAVPAFAVSLGAMLLMLLAYGGADMLLVQYFQSTLGLSPAETGLLMVVPALASIVGGMASPLLIRWMRPSAAMGGGLLVASAAGGAFALLAGQVGALVLIALATVMATALGPLFTLAINLIVVSAPVRKAGSAAAMGDVAGGFGAALSMAFLGSMAAVVYRRGLGGAGLDDLPEPLREEAGESVGGAMGVAEQLPAEEAGQLLDAAFGAFTTAVQFGYGFGALLLAPVGVAVLWLLRHTRLDSTEETGAGGGEGAAEDGAGIADTGGVGAGTEDGAGAGVRGA</sequence>
<dbReference type="InterPro" id="IPR020846">
    <property type="entry name" value="MFS_dom"/>
</dbReference>
<dbReference type="Proteomes" id="UP001055940">
    <property type="component" value="Chromosome"/>
</dbReference>
<evidence type="ECO:0000256" key="1">
    <source>
        <dbReference type="ARBA" id="ARBA00004651"/>
    </source>
</evidence>
<evidence type="ECO:0000313" key="10">
    <source>
        <dbReference type="EMBL" id="USY20641.1"/>
    </source>
</evidence>
<accession>A0ABY5D8G8</accession>
<feature type="transmembrane region" description="Helical" evidence="8">
    <location>
        <begin position="138"/>
        <end position="155"/>
    </location>
</feature>
<feature type="transmembrane region" description="Helical" evidence="8">
    <location>
        <begin position="407"/>
        <end position="428"/>
    </location>
</feature>
<dbReference type="EMBL" id="CP099837">
    <property type="protein sequence ID" value="USY20641.1"/>
    <property type="molecule type" value="Genomic_DNA"/>
</dbReference>
<dbReference type="InterPro" id="IPR036259">
    <property type="entry name" value="MFS_trans_sf"/>
</dbReference>
<keyword evidence="3" id="KW-1003">Cell membrane</keyword>
<evidence type="ECO:0000256" key="5">
    <source>
        <dbReference type="ARBA" id="ARBA00022989"/>
    </source>
</evidence>
<feature type="transmembrane region" description="Helical" evidence="8">
    <location>
        <begin position="167"/>
        <end position="191"/>
    </location>
</feature>
<dbReference type="Pfam" id="PF07690">
    <property type="entry name" value="MFS_1"/>
    <property type="match status" value="1"/>
</dbReference>
<dbReference type="SUPFAM" id="SSF103473">
    <property type="entry name" value="MFS general substrate transporter"/>
    <property type="match status" value="1"/>
</dbReference>
<organism evidence="10 11">
    <name type="scientific">Nocardiopsis exhalans</name>
    <dbReference type="NCBI Taxonomy" id="163604"/>
    <lineage>
        <taxon>Bacteria</taxon>
        <taxon>Bacillati</taxon>
        <taxon>Actinomycetota</taxon>
        <taxon>Actinomycetes</taxon>
        <taxon>Streptosporangiales</taxon>
        <taxon>Nocardiopsidaceae</taxon>
        <taxon>Nocardiopsis</taxon>
    </lineage>
</organism>
<proteinExistence type="predicted"/>